<gene>
    <name evidence="14" type="ORF">DDE18_04725</name>
</gene>
<comment type="pathway">
    <text evidence="1 11">Glycerolipid metabolism; triacylglycerol biosynthesis.</text>
</comment>
<dbReference type="AlphaFoldDB" id="A0A2T8FD50"/>
<dbReference type="NCBIfam" id="TIGR02946">
    <property type="entry name" value="acyl_WS_DGAT"/>
    <property type="match status" value="1"/>
</dbReference>
<keyword evidence="8 11" id="KW-0443">Lipid metabolism</keyword>
<evidence type="ECO:0000256" key="6">
    <source>
        <dbReference type="ARBA" id="ARBA00022679"/>
    </source>
</evidence>
<evidence type="ECO:0000256" key="10">
    <source>
        <dbReference type="ARBA" id="ARBA00048109"/>
    </source>
</evidence>
<evidence type="ECO:0000256" key="5">
    <source>
        <dbReference type="ARBA" id="ARBA00022516"/>
    </source>
</evidence>
<dbReference type="PANTHER" id="PTHR31650">
    <property type="entry name" value="O-ACYLTRANSFERASE (WSD1-LIKE) FAMILY PROTEIN"/>
    <property type="match status" value="1"/>
</dbReference>
<comment type="caution">
    <text evidence="14">The sequence shown here is derived from an EMBL/GenBank/DDBJ whole genome shotgun (WGS) entry which is preliminary data.</text>
</comment>
<dbReference type="Gene3D" id="3.30.559.10">
    <property type="entry name" value="Chloramphenicol acetyltransferase-like domain"/>
    <property type="match status" value="1"/>
</dbReference>
<keyword evidence="5 11" id="KW-0444">Lipid biosynthesis</keyword>
<evidence type="ECO:0000313" key="14">
    <source>
        <dbReference type="EMBL" id="PVG83637.1"/>
    </source>
</evidence>
<comment type="pathway">
    <text evidence="2">Lipid metabolism.</text>
</comment>
<dbReference type="GO" id="GO:0019432">
    <property type="term" value="P:triglyceride biosynthetic process"/>
    <property type="evidence" value="ECO:0007669"/>
    <property type="project" value="UniProtKB-UniPathway"/>
</dbReference>
<proteinExistence type="inferred from homology"/>
<accession>A0A2T8FD50</accession>
<dbReference type="Proteomes" id="UP000246018">
    <property type="component" value="Unassembled WGS sequence"/>
</dbReference>
<keyword evidence="15" id="KW-1185">Reference proteome</keyword>
<evidence type="ECO:0000256" key="7">
    <source>
        <dbReference type="ARBA" id="ARBA00022798"/>
    </source>
</evidence>
<evidence type="ECO:0000256" key="11">
    <source>
        <dbReference type="RuleBase" id="RU361241"/>
    </source>
</evidence>
<dbReference type="PANTHER" id="PTHR31650:SF1">
    <property type="entry name" value="WAX ESTER SYNTHASE_DIACYLGLYCEROL ACYLTRANSFERASE 4-RELATED"/>
    <property type="match status" value="1"/>
</dbReference>
<keyword evidence="9 11" id="KW-0012">Acyltransferase</keyword>
<dbReference type="InterPro" id="IPR045034">
    <property type="entry name" value="O-acyltransferase_WSD1-like"/>
</dbReference>
<evidence type="ECO:0000259" key="13">
    <source>
        <dbReference type="Pfam" id="PF06974"/>
    </source>
</evidence>
<feature type="domain" description="O-acyltransferase WSD1 C-terminal" evidence="13">
    <location>
        <begin position="334"/>
        <end position="482"/>
    </location>
</feature>
<sequence length="489" mass="52786">MHQLSPLDAQFLMIESPTTVGHVGSLVVVDPPTGDGDRWTVDTVRALIESRLHLVPIFRQRLAEVPFGLTRPYWVDDPYFDLEFHIRELAIPQPGSAAQLGEQVARLHARALDRQRPLWELYVITGLTDGRAAVYSKVHHAAIDGVSGAELLSTLLDIRPTPRQVEPEDERFDPRPLPSRRDLLGRGLASMLSDQAQIARTVPLALRHLDQLPGAGSHGVVRGISDAASLVARLTGAERRAQVSATSRDLKAPRTPLNGPITAHRRFSFGSVPLADIKTVRRRYGGTVNDIAMVLCTAALRRWLLDHDALPQTPLVAAVPVSVRRRGQEGSAANQISVMLAELPTHLADPEARLEATRASMELAKARFGAVPPTLLSDLSLLMPTAGSGLAARSLFNLATVPGPPFNLMISHVPGPQVPLYVAGARVEGVYPVSAVSDLTGALNITLFSYNGALDFGLIACRELVPDAWNLIGYLSDALAELVQVSQAG</sequence>
<dbReference type="RefSeq" id="WP_116571111.1">
    <property type="nucleotide sequence ID" value="NZ_QDGZ01000002.1"/>
</dbReference>
<dbReference type="InterPro" id="IPR004255">
    <property type="entry name" value="O-acyltransferase_WSD1_N"/>
</dbReference>
<dbReference type="SUPFAM" id="SSF52777">
    <property type="entry name" value="CoA-dependent acyltransferases"/>
    <property type="match status" value="1"/>
</dbReference>
<evidence type="ECO:0000259" key="12">
    <source>
        <dbReference type="Pfam" id="PF03007"/>
    </source>
</evidence>
<evidence type="ECO:0000256" key="1">
    <source>
        <dbReference type="ARBA" id="ARBA00004771"/>
    </source>
</evidence>
<evidence type="ECO:0000256" key="4">
    <source>
        <dbReference type="ARBA" id="ARBA00013244"/>
    </source>
</evidence>
<evidence type="ECO:0000256" key="9">
    <source>
        <dbReference type="ARBA" id="ARBA00023315"/>
    </source>
</evidence>
<dbReference type="InterPro" id="IPR009721">
    <property type="entry name" value="O-acyltransferase_WSD1_C"/>
</dbReference>
<dbReference type="Pfam" id="PF03007">
    <property type="entry name" value="WS_DGAT_cat"/>
    <property type="match status" value="1"/>
</dbReference>
<keyword evidence="7 11" id="KW-0319">Glycerol metabolism</keyword>
<dbReference type="GO" id="GO:0071731">
    <property type="term" value="P:response to nitric oxide"/>
    <property type="evidence" value="ECO:0007669"/>
    <property type="project" value="TreeGrafter"/>
</dbReference>
<comment type="catalytic activity">
    <reaction evidence="10 11">
        <text>an acyl-CoA + a 1,2-diacyl-sn-glycerol = a triacyl-sn-glycerol + CoA</text>
        <dbReference type="Rhea" id="RHEA:10868"/>
        <dbReference type="ChEBI" id="CHEBI:17815"/>
        <dbReference type="ChEBI" id="CHEBI:57287"/>
        <dbReference type="ChEBI" id="CHEBI:58342"/>
        <dbReference type="ChEBI" id="CHEBI:64615"/>
        <dbReference type="EC" id="2.3.1.20"/>
    </reaction>
</comment>
<evidence type="ECO:0000256" key="8">
    <source>
        <dbReference type="ARBA" id="ARBA00023098"/>
    </source>
</evidence>
<comment type="similarity">
    <text evidence="3 11">Belongs to the long-chain O-acyltransferase family.</text>
</comment>
<organism evidence="14 15">
    <name type="scientific">Nocardioides gansuensis</name>
    <dbReference type="NCBI Taxonomy" id="2138300"/>
    <lineage>
        <taxon>Bacteria</taxon>
        <taxon>Bacillati</taxon>
        <taxon>Actinomycetota</taxon>
        <taxon>Actinomycetes</taxon>
        <taxon>Propionibacteriales</taxon>
        <taxon>Nocardioidaceae</taxon>
        <taxon>Nocardioides</taxon>
    </lineage>
</organism>
<name>A0A2T8FD50_9ACTN</name>
<dbReference type="GO" id="GO:0001666">
    <property type="term" value="P:response to hypoxia"/>
    <property type="evidence" value="ECO:0007669"/>
    <property type="project" value="TreeGrafter"/>
</dbReference>
<keyword evidence="6 11" id="KW-0808">Transferase</keyword>
<dbReference type="EMBL" id="QDGZ01000002">
    <property type="protein sequence ID" value="PVG83637.1"/>
    <property type="molecule type" value="Genomic_DNA"/>
</dbReference>
<dbReference type="GO" id="GO:0004144">
    <property type="term" value="F:diacylglycerol O-acyltransferase activity"/>
    <property type="evidence" value="ECO:0007669"/>
    <property type="project" value="UniProtKB-EC"/>
</dbReference>
<dbReference type="InterPro" id="IPR023213">
    <property type="entry name" value="CAT-like_dom_sf"/>
</dbReference>
<dbReference type="GO" id="GO:0006071">
    <property type="term" value="P:glycerol metabolic process"/>
    <property type="evidence" value="ECO:0007669"/>
    <property type="project" value="UniProtKB-KW"/>
</dbReference>
<dbReference type="GO" id="GO:0005886">
    <property type="term" value="C:plasma membrane"/>
    <property type="evidence" value="ECO:0007669"/>
    <property type="project" value="TreeGrafter"/>
</dbReference>
<dbReference type="UniPathway" id="UPA00282"/>
<dbReference type="EC" id="2.3.1.20" evidence="4 11"/>
<dbReference type="OrthoDB" id="9810950at2"/>
<reference evidence="14 15" key="1">
    <citation type="submission" date="2018-04" db="EMBL/GenBank/DDBJ databases">
        <title>Genome of Nocardioides gansuensis WSJ-1.</title>
        <authorList>
            <person name="Wu S."/>
            <person name="Wang G."/>
        </authorList>
    </citation>
    <scope>NUCLEOTIDE SEQUENCE [LARGE SCALE GENOMIC DNA]</scope>
    <source>
        <strain evidence="14 15">WSJ-1</strain>
    </source>
</reference>
<evidence type="ECO:0000256" key="2">
    <source>
        <dbReference type="ARBA" id="ARBA00005189"/>
    </source>
</evidence>
<dbReference type="Pfam" id="PF06974">
    <property type="entry name" value="WS_DGAT_C"/>
    <property type="match status" value="1"/>
</dbReference>
<dbReference type="GO" id="GO:0051701">
    <property type="term" value="P:biological process involved in interaction with host"/>
    <property type="evidence" value="ECO:0007669"/>
    <property type="project" value="TreeGrafter"/>
</dbReference>
<evidence type="ECO:0000256" key="3">
    <source>
        <dbReference type="ARBA" id="ARBA00009587"/>
    </source>
</evidence>
<protein>
    <recommendedName>
        <fullName evidence="4 11">Diacylglycerol O-acyltransferase</fullName>
        <ecNumber evidence="4 11">2.3.1.20</ecNumber>
    </recommendedName>
</protein>
<dbReference type="InterPro" id="IPR014292">
    <property type="entry name" value="Acyl_transf_WS/DGAT"/>
</dbReference>
<evidence type="ECO:0000313" key="15">
    <source>
        <dbReference type="Proteomes" id="UP000246018"/>
    </source>
</evidence>
<feature type="domain" description="O-acyltransferase WSD1-like N-terminal" evidence="12">
    <location>
        <begin position="4"/>
        <end position="291"/>
    </location>
</feature>